<evidence type="ECO:0000256" key="1">
    <source>
        <dbReference type="ARBA" id="ARBA00022475"/>
    </source>
</evidence>
<dbReference type="EMBL" id="LAZR01050243">
    <property type="protein sequence ID" value="KKK87794.1"/>
    <property type="molecule type" value="Genomic_DNA"/>
</dbReference>
<dbReference type="PANTHER" id="PTHR30518:SF2">
    <property type="entry name" value="ENDOLYTIC MUREIN TRANSGLYCOSYLASE"/>
    <property type="match status" value="1"/>
</dbReference>
<dbReference type="PANTHER" id="PTHR30518">
    <property type="entry name" value="ENDOLYTIC MUREIN TRANSGLYCOSYLASE"/>
    <property type="match status" value="1"/>
</dbReference>
<dbReference type="GO" id="GO:0016829">
    <property type="term" value="F:lyase activity"/>
    <property type="evidence" value="ECO:0007669"/>
    <property type="project" value="UniProtKB-KW"/>
</dbReference>
<keyword evidence="1" id="KW-1003">Cell membrane</keyword>
<comment type="caution">
    <text evidence="8">The sequence shown here is derived from an EMBL/GenBank/DDBJ whole genome shotgun (WGS) entry which is preliminary data.</text>
</comment>
<feature type="compositionally biased region" description="Polar residues" evidence="7">
    <location>
        <begin position="1"/>
        <end position="14"/>
    </location>
</feature>
<evidence type="ECO:0000256" key="4">
    <source>
        <dbReference type="ARBA" id="ARBA00023136"/>
    </source>
</evidence>
<feature type="region of interest" description="Disordered" evidence="7">
    <location>
        <begin position="1"/>
        <end position="26"/>
    </location>
</feature>
<dbReference type="GO" id="GO:0071555">
    <property type="term" value="P:cell wall organization"/>
    <property type="evidence" value="ECO:0007669"/>
    <property type="project" value="UniProtKB-KW"/>
</dbReference>
<keyword evidence="6" id="KW-0961">Cell wall biogenesis/degradation</keyword>
<sequence>KQQLALDSPYNTRTRAGLPPGPIGNPGLDSIRAAARPGRVDYLYYVVEPGTCGEHAFSSTFEAFEADRRRYQAARRAAGGKSPTDCP</sequence>
<reference evidence="8" key="1">
    <citation type="journal article" date="2015" name="Nature">
        <title>Complex archaea that bridge the gap between prokaryotes and eukaryotes.</title>
        <authorList>
            <person name="Spang A."/>
            <person name="Saw J.H."/>
            <person name="Jorgensen S.L."/>
            <person name="Zaremba-Niedzwiedzka K."/>
            <person name="Martijn J."/>
            <person name="Lind A.E."/>
            <person name="van Eijk R."/>
            <person name="Schleper C."/>
            <person name="Guy L."/>
            <person name="Ettema T.J."/>
        </authorList>
    </citation>
    <scope>NUCLEOTIDE SEQUENCE</scope>
</reference>
<evidence type="ECO:0008006" key="9">
    <source>
        <dbReference type="Google" id="ProtNLM"/>
    </source>
</evidence>
<evidence type="ECO:0000256" key="5">
    <source>
        <dbReference type="ARBA" id="ARBA00023239"/>
    </source>
</evidence>
<keyword evidence="3" id="KW-1133">Transmembrane helix</keyword>
<evidence type="ECO:0000313" key="8">
    <source>
        <dbReference type="EMBL" id="KKK87794.1"/>
    </source>
</evidence>
<dbReference type="Pfam" id="PF02618">
    <property type="entry name" value="YceG"/>
    <property type="match status" value="1"/>
</dbReference>
<evidence type="ECO:0000256" key="6">
    <source>
        <dbReference type="ARBA" id="ARBA00023316"/>
    </source>
</evidence>
<keyword evidence="4" id="KW-0472">Membrane</keyword>
<dbReference type="AlphaFoldDB" id="A0A0F9BAS3"/>
<accession>A0A0F9BAS3</accession>
<keyword evidence="2" id="KW-0812">Transmembrane</keyword>
<dbReference type="InterPro" id="IPR003770">
    <property type="entry name" value="MLTG-like"/>
</dbReference>
<evidence type="ECO:0000256" key="7">
    <source>
        <dbReference type="SAM" id="MobiDB-lite"/>
    </source>
</evidence>
<proteinExistence type="predicted"/>
<evidence type="ECO:0000256" key="2">
    <source>
        <dbReference type="ARBA" id="ARBA00022692"/>
    </source>
</evidence>
<gene>
    <name evidence="8" type="ORF">LCGC14_2749690</name>
</gene>
<name>A0A0F9BAS3_9ZZZZ</name>
<evidence type="ECO:0000256" key="3">
    <source>
        <dbReference type="ARBA" id="ARBA00022989"/>
    </source>
</evidence>
<protein>
    <recommendedName>
        <fullName evidence="9">Endolytic transglycosylase MltG</fullName>
    </recommendedName>
</protein>
<feature type="non-terminal residue" evidence="8">
    <location>
        <position position="1"/>
    </location>
</feature>
<keyword evidence="5" id="KW-0456">Lyase</keyword>
<organism evidence="8">
    <name type="scientific">marine sediment metagenome</name>
    <dbReference type="NCBI Taxonomy" id="412755"/>
    <lineage>
        <taxon>unclassified sequences</taxon>
        <taxon>metagenomes</taxon>
        <taxon>ecological metagenomes</taxon>
    </lineage>
</organism>